<keyword evidence="7" id="KW-1185">Reference proteome</keyword>
<keyword evidence="4" id="KW-0732">Signal</keyword>
<proteinExistence type="inferred from homology"/>
<evidence type="ECO:0000256" key="4">
    <source>
        <dbReference type="SAM" id="SignalP"/>
    </source>
</evidence>
<reference evidence="6" key="1">
    <citation type="submission" date="2018-11" db="EMBL/GenBank/DDBJ databases">
        <authorList>
            <person name="Alioto T."/>
            <person name="Alioto T."/>
        </authorList>
    </citation>
    <scope>NUCLEOTIDE SEQUENCE</scope>
</reference>
<protein>
    <submittedName>
        <fullName evidence="6">Niemann-Pick C2 protein</fullName>
    </submittedName>
</protein>
<sequence length="150" mass="15914">MMSLKIVVVILCFVVLQLVSATVFKDCGTNAGTLASVDVSDCPQNTVPCPFKRGANVTLVVKLTPTEASKGATLNLYGIIAGIKTPFQTKVDACKSDITCPITQGQATTFTAVVYVQPAYPKLRLVVDVELTSDDGKFLVCVQVPAEITD</sequence>
<dbReference type="Pfam" id="PF02221">
    <property type="entry name" value="E1_DerP2_DerF2"/>
    <property type="match status" value="1"/>
</dbReference>
<dbReference type="Gene3D" id="2.60.40.770">
    <property type="match status" value="1"/>
</dbReference>
<dbReference type="GO" id="GO:0015918">
    <property type="term" value="P:sterol transport"/>
    <property type="evidence" value="ECO:0007669"/>
    <property type="project" value="InterPro"/>
</dbReference>
<dbReference type="SUPFAM" id="SSF81296">
    <property type="entry name" value="E set domains"/>
    <property type="match status" value="1"/>
</dbReference>
<dbReference type="PANTHER" id="PTHR11306">
    <property type="entry name" value="NIEMANN PICK TYPE C2 PROTEIN NPC2-RELATED"/>
    <property type="match status" value="1"/>
</dbReference>
<comment type="subcellular location">
    <subcellularLocation>
        <location evidence="1">Secreted</location>
    </subcellularLocation>
</comment>
<accession>A0A8B6F8N9</accession>
<dbReference type="GO" id="GO:0032934">
    <property type="term" value="F:sterol binding"/>
    <property type="evidence" value="ECO:0007669"/>
    <property type="project" value="InterPro"/>
</dbReference>
<feature type="chain" id="PRO_5032462271" evidence="4">
    <location>
        <begin position="22"/>
        <end position="150"/>
    </location>
</feature>
<organism evidence="6 7">
    <name type="scientific">Mytilus galloprovincialis</name>
    <name type="common">Mediterranean mussel</name>
    <dbReference type="NCBI Taxonomy" id="29158"/>
    <lineage>
        <taxon>Eukaryota</taxon>
        <taxon>Metazoa</taxon>
        <taxon>Spiralia</taxon>
        <taxon>Lophotrochozoa</taxon>
        <taxon>Mollusca</taxon>
        <taxon>Bivalvia</taxon>
        <taxon>Autobranchia</taxon>
        <taxon>Pteriomorphia</taxon>
        <taxon>Mytilida</taxon>
        <taxon>Mytiloidea</taxon>
        <taxon>Mytilidae</taxon>
        <taxon>Mytilinae</taxon>
        <taxon>Mytilus</taxon>
    </lineage>
</organism>
<feature type="signal peptide" evidence="4">
    <location>
        <begin position="1"/>
        <end position="21"/>
    </location>
</feature>
<dbReference type="InterPro" id="IPR039670">
    <property type="entry name" value="NPC2-like"/>
</dbReference>
<evidence type="ECO:0000256" key="3">
    <source>
        <dbReference type="ARBA" id="ARBA00022525"/>
    </source>
</evidence>
<dbReference type="EMBL" id="UYJE01006493">
    <property type="protein sequence ID" value="VDI46434.1"/>
    <property type="molecule type" value="Genomic_DNA"/>
</dbReference>
<comment type="similarity">
    <text evidence="2">Belongs to the NPC2 family.</text>
</comment>
<feature type="domain" description="MD-2-related lipid-recognition" evidence="5">
    <location>
        <begin position="24"/>
        <end position="146"/>
    </location>
</feature>
<dbReference type="GO" id="GO:0005576">
    <property type="term" value="C:extracellular region"/>
    <property type="evidence" value="ECO:0007669"/>
    <property type="project" value="UniProtKB-SubCell"/>
</dbReference>
<dbReference type="PANTHER" id="PTHR11306:SF68">
    <property type="entry name" value="NPC INTRACELLULAR CHOLESTEROL TRANSPORTER 2"/>
    <property type="match status" value="1"/>
</dbReference>
<gene>
    <name evidence="6" type="ORF">MGAL_10B046589</name>
</gene>
<dbReference type="AlphaFoldDB" id="A0A8B6F8N9"/>
<dbReference type="Proteomes" id="UP000596742">
    <property type="component" value="Unassembled WGS sequence"/>
</dbReference>
<dbReference type="FunFam" id="2.60.40.770:FF:000001">
    <property type="entry name" value="NPC intracellular cholesterol transporter 2"/>
    <property type="match status" value="1"/>
</dbReference>
<evidence type="ECO:0000256" key="2">
    <source>
        <dbReference type="ARBA" id="ARBA00006370"/>
    </source>
</evidence>
<dbReference type="InterPro" id="IPR003172">
    <property type="entry name" value="ML_dom"/>
</dbReference>
<comment type="caution">
    <text evidence="6">The sequence shown here is derived from an EMBL/GenBank/DDBJ whole genome shotgun (WGS) entry which is preliminary data.</text>
</comment>
<evidence type="ECO:0000259" key="5">
    <source>
        <dbReference type="SMART" id="SM00737"/>
    </source>
</evidence>
<dbReference type="SMART" id="SM00737">
    <property type="entry name" value="ML"/>
    <property type="match status" value="1"/>
</dbReference>
<evidence type="ECO:0000256" key="1">
    <source>
        <dbReference type="ARBA" id="ARBA00004613"/>
    </source>
</evidence>
<dbReference type="OrthoDB" id="6489092at2759"/>
<keyword evidence="3" id="KW-0964">Secreted</keyword>
<evidence type="ECO:0000313" key="7">
    <source>
        <dbReference type="Proteomes" id="UP000596742"/>
    </source>
</evidence>
<dbReference type="InterPro" id="IPR014756">
    <property type="entry name" value="Ig_E-set"/>
</dbReference>
<name>A0A8B6F8N9_MYTGA</name>
<evidence type="ECO:0000313" key="6">
    <source>
        <dbReference type="EMBL" id="VDI46434.1"/>
    </source>
</evidence>